<dbReference type="SUPFAM" id="SSF49785">
    <property type="entry name" value="Galactose-binding domain-like"/>
    <property type="match status" value="1"/>
</dbReference>
<name>A0ABQ5QBY1_9BACT</name>
<dbReference type="SUPFAM" id="SSF51445">
    <property type="entry name" value="(Trans)glycosidases"/>
    <property type="match status" value="1"/>
</dbReference>
<evidence type="ECO:0000256" key="4">
    <source>
        <dbReference type="ARBA" id="ARBA00023295"/>
    </source>
</evidence>
<evidence type="ECO:0000256" key="1">
    <source>
        <dbReference type="ARBA" id="ARBA00009743"/>
    </source>
</evidence>
<reference evidence="8 9" key="1">
    <citation type="journal article" date="2023" name="Antonie Van Leeuwenhoek">
        <title>Mesoterricola silvestris gen. nov., sp. nov., Mesoterricola sediminis sp. nov., Geothrix oryzae sp. nov., Geothrix edaphica sp. nov., Geothrix rubra sp. nov., and Geothrix limicola sp. nov., six novel members of Acidobacteriota isolated from soils.</title>
        <authorList>
            <person name="Itoh H."/>
            <person name="Sugisawa Y."/>
            <person name="Mise K."/>
            <person name="Xu Z."/>
            <person name="Kuniyasu M."/>
            <person name="Ushijima N."/>
            <person name="Kawano K."/>
            <person name="Kobayashi E."/>
            <person name="Shiratori Y."/>
            <person name="Masuda Y."/>
            <person name="Senoo K."/>
        </authorList>
    </citation>
    <scope>NUCLEOTIDE SEQUENCE [LARGE SCALE GENOMIC DNA]</scope>
    <source>
        <strain evidence="8 9">Red804</strain>
    </source>
</reference>
<keyword evidence="9" id="KW-1185">Reference proteome</keyword>
<dbReference type="EC" id="3.2.1.22" evidence="5"/>
<dbReference type="Gene3D" id="2.60.40.1180">
    <property type="entry name" value="Golgi alpha-mannosidase II"/>
    <property type="match status" value="1"/>
</dbReference>
<dbReference type="InterPro" id="IPR013783">
    <property type="entry name" value="Ig-like_fold"/>
</dbReference>
<dbReference type="InterPro" id="IPR002241">
    <property type="entry name" value="Glyco_hydro_27"/>
</dbReference>
<evidence type="ECO:0000313" key="8">
    <source>
        <dbReference type="EMBL" id="GLH71908.1"/>
    </source>
</evidence>
<proteinExistence type="inferred from homology"/>
<feature type="signal peptide" evidence="6">
    <location>
        <begin position="1"/>
        <end position="22"/>
    </location>
</feature>
<evidence type="ECO:0000313" key="9">
    <source>
        <dbReference type="Proteomes" id="UP001165069"/>
    </source>
</evidence>
<accession>A0ABQ5QBY1</accession>
<dbReference type="Gene3D" id="2.60.40.10">
    <property type="entry name" value="Immunoglobulins"/>
    <property type="match status" value="1"/>
</dbReference>
<dbReference type="InterPro" id="IPR041233">
    <property type="entry name" value="Melibiase_C"/>
</dbReference>
<dbReference type="InterPro" id="IPR015919">
    <property type="entry name" value="Cadherin-like_sf"/>
</dbReference>
<dbReference type="CDD" id="cd14792">
    <property type="entry name" value="GH27"/>
    <property type="match status" value="1"/>
</dbReference>
<dbReference type="Pfam" id="PF05345">
    <property type="entry name" value="He_PIG"/>
    <property type="match status" value="1"/>
</dbReference>
<dbReference type="EMBL" id="BSDE01000001">
    <property type="protein sequence ID" value="GLH71908.1"/>
    <property type="molecule type" value="Genomic_DNA"/>
</dbReference>
<dbReference type="InterPro" id="IPR008979">
    <property type="entry name" value="Galactose-bd-like_sf"/>
</dbReference>
<dbReference type="Gene3D" id="2.60.120.260">
    <property type="entry name" value="Galactose-binding domain-like"/>
    <property type="match status" value="1"/>
</dbReference>
<organism evidence="8 9">
    <name type="scientific">Geothrix limicola</name>
    <dbReference type="NCBI Taxonomy" id="2927978"/>
    <lineage>
        <taxon>Bacteria</taxon>
        <taxon>Pseudomonadati</taxon>
        <taxon>Acidobacteriota</taxon>
        <taxon>Holophagae</taxon>
        <taxon>Holophagales</taxon>
        <taxon>Holophagaceae</taxon>
        <taxon>Geothrix</taxon>
    </lineage>
</organism>
<comment type="catalytic activity">
    <reaction evidence="5">
        <text>Hydrolysis of terminal, non-reducing alpha-D-galactose residues in alpha-D-galactosides, including galactose oligosaccharides, galactomannans and galactolipids.</text>
        <dbReference type="EC" id="3.2.1.22"/>
    </reaction>
</comment>
<dbReference type="Pfam" id="PF17801">
    <property type="entry name" value="Melibiase_C"/>
    <property type="match status" value="1"/>
</dbReference>
<keyword evidence="3 5" id="KW-0378">Hydrolase</keyword>
<keyword evidence="4 5" id="KW-0326">Glycosidase</keyword>
<evidence type="ECO:0000256" key="6">
    <source>
        <dbReference type="SAM" id="SignalP"/>
    </source>
</evidence>
<dbReference type="Gene3D" id="3.20.20.70">
    <property type="entry name" value="Aldolase class I"/>
    <property type="match status" value="1"/>
</dbReference>
<dbReference type="InterPro" id="IPR017853">
    <property type="entry name" value="GH"/>
</dbReference>
<evidence type="ECO:0000256" key="3">
    <source>
        <dbReference type="ARBA" id="ARBA00022801"/>
    </source>
</evidence>
<keyword evidence="2 6" id="KW-0732">Signal</keyword>
<comment type="caution">
    <text evidence="8">The sequence shown here is derived from an EMBL/GenBank/DDBJ whole genome shotgun (WGS) entry which is preliminary data.</text>
</comment>
<evidence type="ECO:0000256" key="5">
    <source>
        <dbReference type="RuleBase" id="RU361168"/>
    </source>
</evidence>
<evidence type="ECO:0000259" key="7">
    <source>
        <dbReference type="Pfam" id="PF17801"/>
    </source>
</evidence>
<dbReference type="PANTHER" id="PTHR11452:SF75">
    <property type="entry name" value="ALPHA-GALACTOSIDASE MEL1"/>
    <property type="match status" value="1"/>
</dbReference>
<evidence type="ECO:0000256" key="2">
    <source>
        <dbReference type="ARBA" id="ARBA00022729"/>
    </source>
</evidence>
<dbReference type="SUPFAM" id="SSF51011">
    <property type="entry name" value="Glycosyl hydrolase domain"/>
    <property type="match status" value="1"/>
</dbReference>
<dbReference type="PRINTS" id="PR00740">
    <property type="entry name" value="GLHYDRLASE27"/>
</dbReference>
<dbReference type="SUPFAM" id="SSF49313">
    <property type="entry name" value="Cadherin-like"/>
    <property type="match status" value="1"/>
</dbReference>
<feature type="domain" description="Alpha galactosidase C-terminal" evidence="7">
    <location>
        <begin position="691"/>
        <end position="760"/>
    </location>
</feature>
<dbReference type="InterPro" id="IPR013785">
    <property type="entry name" value="Aldolase_TIM"/>
</dbReference>
<dbReference type="Pfam" id="PF16499">
    <property type="entry name" value="Melibiase_2"/>
    <property type="match status" value="1"/>
</dbReference>
<dbReference type="InterPro" id="IPR013780">
    <property type="entry name" value="Glyco_hydro_b"/>
</dbReference>
<dbReference type="RefSeq" id="WP_285569623.1">
    <property type="nucleotide sequence ID" value="NZ_BSDE01000001.1"/>
</dbReference>
<sequence length="769" mass="83778">MPVLRSILIPAALVILGLPLTASGEGATTSPARLPLDQGWKFMPGDNLAYAASAFDDRAWKPIKVGLAWQKQGWEQVQGYAWYRVSFTLPEKLRAQDLLKDGLRLSIGSVADFDQCFLNGQMVGANGTVVPVGSTPDDLFWKADESLPGQPRTYLLDLEDPRLKWGQENVLAMRVYMVSGWGGLMGAPLVRMMEPADYVTLNPDLEPFAFKGSKLAKTFTVSNTSATRPLRGQLTLTAKGLVSGAPVLSKVIELDLKPKSSQSIGFEIPRRSEACRIQYGLSFQEGGAPLTRSEESPYVLTPQAPASPRINGPEVVGGRPGRAFLFTVPASGQKPIRFVAKGLPQGLSLDAATGVIRGTLPAAGTYTVTLRATNAKGSTQRKLDIVAGPRLALTPPMGWNSWNAWGLAVDEEKVVASAKTIVDKGLRDHGWASVNIDDGWEISTRDGVPLREADGRIKVNGKFPDMARLGRRLHDLGLKFGIYSSPGPATCGGYAGSYQNEASDARSYASWGVDYLKYDWCSYSTIAKNLDSPEELKKPFALMNEALQKVDRDIVYSLCQYGMGKVWEWGDQVGGQLWRTTGDISDSWDSMSKIGFSQVEGAPFAGPGHWNDPDMLVVGWVGWGPKLHPSRLTPDEQYTHLSLWSLLSAPLLIGCDLPRLDAFTLNLLTNDEVLAVDQDRLGKQATLRLKQGDFQIWVKELADGGRAIGVFNLGSETTAYTLDLKALGLAGSRTLRDLWRQKDVKVRTFKVPAHGVMLLKAKAAKSGQL</sequence>
<gene>
    <name evidence="8" type="ORF">GETHLI_04100</name>
</gene>
<protein>
    <recommendedName>
        <fullName evidence="5">Alpha-galactosidase</fullName>
        <ecNumber evidence="5">3.2.1.22</ecNumber>
    </recommendedName>
    <alternativeName>
        <fullName evidence="5">Melibiase</fullName>
    </alternativeName>
</protein>
<keyword evidence="5" id="KW-1015">Disulfide bond</keyword>
<dbReference type="PANTHER" id="PTHR11452">
    <property type="entry name" value="ALPHA-GALACTOSIDASE/ALPHA-N-ACETYLGALACTOSAMINIDASE"/>
    <property type="match status" value="1"/>
</dbReference>
<dbReference type="Proteomes" id="UP001165069">
    <property type="component" value="Unassembled WGS sequence"/>
</dbReference>
<comment type="similarity">
    <text evidence="1 5">Belongs to the glycosyl hydrolase 27 family.</text>
</comment>
<feature type="chain" id="PRO_5045990655" description="Alpha-galactosidase" evidence="6">
    <location>
        <begin position="23"/>
        <end position="769"/>
    </location>
</feature>